<dbReference type="CDD" id="cd18809">
    <property type="entry name" value="SF1_C_RecD"/>
    <property type="match status" value="1"/>
</dbReference>
<dbReference type="Gene3D" id="3.40.50.300">
    <property type="entry name" value="P-loop containing nucleotide triphosphate hydrolases"/>
    <property type="match status" value="2"/>
</dbReference>
<dbReference type="Gene3D" id="2.30.30.940">
    <property type="match status" value="1"/>
</dbReference>
<feature type="domain" description="TrwC relaxase" evidence="2">
    <location>
        <begin position="12"/>
        <end position="284"/>
    </location>
</feature>
<name>A0A117UZ51_9SPHN</name>
<feature type="region of interest" description="Disordered" evidence="1">
    <location>
        <begin position="259"/>
        <end position="279"/>
    </location>
</feature>
<comment type="caution">
    <text evidence="3">The sequence shown here is derived from an EMBL/GenBank/DDBJ whole genome shotgun (WGS) entry which is preliminary data.</text>
</comment>
<proteinExistence type="predicted"/>
<dbReference type="InterPro" id="IPR014862">
    <property type="entry name" value="TrwC"/>
</dbReference>
<dbReference type="Proteomes" id="UP000058012">
    <property type="component" value="Unassembled WGS sequence"/>
</dbReference>
<dbReference type="EMBL" id="LLZS01000001">
    <property type="protein sequence ID" value="KUR73521.1"/>
    <property type="molecule type" value="Genomic_DNA"/>
</dbReference>
<evidence type="ECO:0000256" key="1">
    <source>
        <dbReference type="SAM" id="MobiDB-lite"/>
    </source>
</evidence>
<evidence type="ECO:0000313" key="4">
    <source>
        <dbReference type="Proteomes" id="UP000058012"/>
    </source>
</evidence>
<dbReference type="AlphaFoldDB" id="A0A117UZ51"/>
<dbReference type="NCBIfam" id="NF041492">
    <property type="entry name" value="MobF"/>
    <property type="match status" value="1"/>
</dbReference>
<dbReference type="Pfam" id="PF08751">
    <property type="entry name" value="TrwC"/>
    <property type="match status" value="1"/>
</dbReference>
<dbReference type="NCBIfam" id="TIGR02686">
    <property type="entry name" value="relax_trwC"/>
    <property type="match status" value="1"/>
</dbReference>
<dbReference type="RefSeq" id="WP_067906037.1">
    <property type="nucleotide sequence ID" value="NZ_KQ954244.1"/>
</dbReference>
<gene>
    <name evidence="3" type="ORF">AQZ52_00660</name>
</gene>
<protein>
    <submittedName>
        <fullName evidence="3">TrwC protein</fullName>
    </submittedName>
</protein>
<organism evidence="3 4">
    <name type="scientific">Novosphingobium fuchskuhlense</name>
    <dbReference type="NCBI Taxonomy" id="1117702"/>
    <lineage>
        <taxon>Bacteria</taxon>
        <taxon>Pseudomonadati</taxon>
        <taxon>Pseudomonadota</taxon>
        <taxon>Alphaproteobacteria</taxon>
        <taxon>Sphingomonadales</taxon>
        <taxon>Sphingomonadaceae</taxon>
        <taxon>Novosphingobium</taxon>
    </lineage>
</organism>
<reference evidence="3 4" key="1">
    <citation type="submission" date="2015-10" db="EMBL/GenBank/DDBJ databases">
        <title>Draft genome sequence of Novosphingobium fuchskuhlense DSM 25065 isolated from a surface water sample of the southwest basin of Lake Grosse Fuchskuhle.</title>
        <authorList>
            <person name="Ruckert C."/>
            <person name="Winkler A."/>
            <person name="Glaeser J."/>
            <person name="Grossart H.-P."/>
            <person name="Kalinowski J."/>
            <person name="Glaeser S."/>
        </authorList>
    </citation>
    <scope>NUCLEOTIDE SEQUENCE [LARGE SCALE GENOMIC DNA]</scope>
    <source>
        <strain evidence="3 4">FNE08-7</strain>
    </source>
</reference>
<dbReference type="InterPro" id="IPR014059">
    <property type="entry name" value="TraI/TrwC_relax"/>
</dbReference>
<dbReference type="SUPFAM" id="SSF52540">
    <property type="entry name" value="P-loop containing nucleoside triphosphate hydrolases"/>
    <property type="match status" value="1"/>
</dbReference>
<dbReference type="STRING" id="1117702.AQZ52_00660"/>
<dbReference type="Pfam" id="PF13604">
    <property type="entry name" value="AAA_30"/>
    <property type="match status" value="1"/>
</dbReference>
<evidence type="ECO:0000313" key="3">
    <source>
        <dbReference type="EMBL" id="KUR73521.1"/>
    </source>
</evidence>
<dbReference type="InterPro" id="IPR027417">
    <property type="entry name" value="P-loop_NTPase"/>
</dbReference>
<evidence type="ECO:0000259" key="2">
    <source>
        <dbReference type="Pfam" id="PF08751"/>
    </source>
</evidence>
<sequence>MINLTPVGSASGAGAYYSQDNYYTTSELTEASEWFGRGAEALGLQGAVGEQAFVDVLSGKLPDGSEITAVNGEHRPGLDMTFSAPKSVSLLALIGKDDRIVGAFRDSVTATLIWAEKNLIEARVWDPATKMQVAEKTGNMLAATFLHDVNRNNEPQLHIHAVIANATKASDGKWHAVRNDQLYRGQHLLGAIHNAELRARIEELGYETTPARNPIDGAFEIKGVSREAIEAFSTRREEILEALAREERSSPRERELAALSTRQAKNPEFSPEQRGAEWQTTAERVGFDSRDLIETAAGRAAQRETVWSRVVGSARGIGARGLAVASAMGLTPRDGDPLVPERLGRLEPRAYAAAQAVASAARDLGEREAAFERNDLIRAALERCGPVTVADVEARIAQLEAKGLLIGGDRLITTQSALQLEQRVIALANAGRDAVNPPAEGTDLAANLQQAARDLGLRRLNPGQERAGIDVLQSRDRVQLIQGGAGVGKSAALMPVAALLKADGRNVFALAHAGRTARDFGAKLDVPASTVDSFLGRYGRVLAGTASPERLAEARAALSGSVIMVDEAAQIGNDRLARLIELANGMDIARLILAGDTRQLPAIEAGKPFELLQKEGLATATITENLRAQSPQMKALNEALESRNLGRAFDVLKPATVEVPFAKGPETAAKLWVGLPEGVRDRTLLLASGRAMRTAANAAVQRERITRGELGSEERRLNVLDRVTVTREGARQMRGYQEGRMVEFRTDLPSQGFSRGDLGVVKHAEDGKVRLEMADGSVRQFTPDKLPRNLSHDAVSIYQQKTIGVFEGDRIRWTDNDRQRGLLNGDIARIETIGRHSMAVLTRGGERHELSRDDPMLQRLDLAYAINVHIAQGMTADKGIILMSEREKMLNSAQSFLVAVTRIADSVTLVVDNVKALERDVTRNLGGKTSAIEASQSKPPIQLPVPEKRLDLDFGL</sequence>
<dbReference type="SUPFAM" id="SSF55464">
    <property type="entry name" value="Origin of replication-binding domain, RBD-like"/>
    <property type="match status" value="1"/>
</dbReference>
<accession>A0A117UZ51</accession>
<keyword evidence="4" id="KW-1185">Reference proteome</keyword>